<keyword evidence="3" id="KW-1003">Cell membrane</keyword>
<gene>
    <name evidence="9" type="ORF">SAMN05216285_4005</name>
</gene>
<keyword evidence="2" id="KW-0813">Transport</keyword>
<feature type="transmembrane region" description="Helical" evidence="7">
    <location>
        <begin position="261"/>
        <end position="281"/>
    </location>
</feature>
<feature type="transmembrane region" description="Helical" evidence="7">
    <location>
        <begin position="293"/>
        <end position="311"/>
    </location>
</feature>
<keyword evidence="4 7" id="KW-0812">Transmembrane</keyword>
<organism evidence="9 10">
    <name type="scientific">Natrinema salifodinae</name>
    <dbReference type="NCBI Taxonomy" id="1202768"/>
    <lineage>
        <taxon>Archaea</taxon>
        <taxon>Methanobacteriati</taxon>
        <taxon>Methanobacteriota</taxon>
        <taxon>Stenosarchaea group</taxon>
        <taxon>Halobacteria</taxon>
        <taxon>Halobacteriales</taxon>
        <taxon>Natrialbaceae</taxon>
        <taxon>Natrinema</taxon>
    </lineage>
</organism>
<reference evidence="10" key="1">
    <citation type="submission" date="2016-10" db="EMBL/GenBank/DDBJ databases">
        <authorList>
            <person name="Varghese N."/>
        </authorList>
    </citation>
    <scope>NUCLEOTIDE SEQUENCE [LARGE SCALE GENOMIC DNA]</scope>
    <source>
        <strain evidence="10">CGMCC 1.12284</strain>
    </source>
</reference>
<dbReference type="Gene3D" id="1.20.1250.20">
    <property type="entry name" value="MFS general substrate transporter like domains"/>
    <property type="match status" value="2"/>
</dbReference>
<dbReference type="Pfam" id="PF07690">
    <property type="entry name" value="MFS_1"/>
    <property type="match status" value="2"/>
</dbReference>
<keyword evidence="6 7" id="KW-0472">Membrane</keyword>
<feature type="transmembrane region" description="Helical" evidence="7">
    <location>
        <begin position="175"/>
        <end position="193"/>
    </location>
</feature>
<dbReference type="PROSITE" id="PS00216">
    <property type="entry name" value="SUGAR_TRANSPORT_1"/>
    <property type="match status" value="1"/>
</dbReference>
<evidence type="ECO:0000256" key="7">
    <source>
        <dbReference type="SAM" id="Phobius"/>
    </source>
</evidence>
<proteinExistence type="predicted"/>
<dbReference type="AlphaFoldDB" id="A0A1I0QVK7"/>
<dbReference type="InterPro" id="IPR005829">
    <property type="entry name" value="Sugar_transporter_CS"/>
</dbReference>
<evidence type="ECO:0000313" key="9">
    <source>
        <dbReference type="EMBL" id="SEW31476.1"/>
    </source>
</evidence>
<dbReference type="InterPro" id="IPR020846">
    <property type="entry name" value="MFS_dom"/>
</dbReference>
<dbReference type="PROSITE" id="PS50850">
    <property type="entry name" value="MFS"/>
    <property type="match status" value="1"/>
</dbReference>
<evidence type="ECO:0000313" key="10">
    <source>
        <dbReference type="Proteomes" id="UP000183275"/>
    </source>
</evidence>
<dbReference type="STRING" id="1202768.SAMN05216285_4005"/>
<accession>A0A1I0QVK7</accession>
<dbReference type="Proteomes" id="UP000183275">
    <property type="component" value="Unassembled WGS sequence"/>
</dbReference>
<dbReference type="SUPFAM" id="SSF103473">
    <property type="entry name" value="MFS general substrate transporter"/>
    <property type="match status" value="2"/>
</dbReference>
<feature type="domain" description="Major facilitator superfamily (MFS) profile" evidence="8">
    <location>
        <begin position="16"/>
        <end position="405"/>
    </location>
</feature>
<feature type="transmembrane region" description="Helical" evidence="7">
    <location>
        <begin position="148"/>
        <end position="166"/>
    </location>
</feature>
<dbReference type="eggNOG" id="arCOG00130">
    <property type="taxonomic scope" value="Archaea"/>
</dbReference>
<evidence type="ECO:0000256" key="1">
    <source>
        <dbReference type="ARBA" id="ARBA00004651"/>
    </source>
</evidence>
<dbReference type="InterPro" id="IPR036259">
    <property type="entry name" value="MFS_trans_sf"/>
</dbReference>
<evidence type="ECO:0000256" key="5">
    <source>
        <dbReference type="ARBA" id="ARBA00022989"/>
    </source>
</evidence>
<dbReference type="PANTHER" id="PTHR23517:SF3">
    <property type="entry name" value="INTEGRAL MEMBRANE TRANSPORT PROTEIN"/>
    <property type="match status" value="1"/>
</dbReference>
<feature type="transmembrane region" description="Helical" evidence="7">
    <location>
        <begin position="357"/>
        <end position="374"/>
    </location>
</feature>
<dbReference type="InterPro" id="IPR050171">
    <property type="entry name" value="MFS_Transporters"/>
</dbReference>
<keyword evidence="5 7" id="KW-1133">Transmembrane helix</keyword>
<dbReference type="EMBL" id="FOIS01000005">
    <property type="protein sequence ID" value="SEW31476.1"/>
    <property type="molecule type" value="Genomic_DNA"/>
</dbReference>
<protein>
    <submittedName>
        <fullName evidence="9">Predicted arabinose efflux permease, MFS family</fullName>
    </submittedName>
</protein>
<evidence type="ECO:0000256" key="2">
    <source>
        <dbReference type="ARBA" id="ARBA00022448"/>
    </source>
</evidence>
<comment type="subcellular location">
    <subcellularLocation>
        <location evidence="1">Cell membrane</location>
        <topology evidence="1">Multi-pass membrane protein</topology>
    </subcellularLocation>
</comment>
<feature type="transmembrane region" description="Helical" evidence="7">
    <location>
        <begin position="317"/>
        <end position="336"/>
    </location>
</feature>
<dbReference type="GO" id="GO:0022857">
    <property type="term" value="F:transmembrane transporter activity"/>
    <property type="evidence" value="ECO:0007669"/>
    <property type="project" value="InterPro"/>
</dbReference>
<evidence type="ECO:0000256" key="3">
    <source>
        <dbReference type="ARBA" id="ARBA00022475"/>
    </source>
</evidence>
<sequence>MSEPVLRQGIREHLGQFSLHVLLVFATGLTIGSERTVVPVLGEDVLGVESFFVIGSFVVSFGFVKALLNLYAGKWGEEYGRKPVLVLGWITALPIPVILIYAPSWSWITVGNVLLGINQALTWSMAINAKIDLAGPDQRGLAVGIDEAFGYTGVAAGAWLTGVIAGRTSLRPEPFYFLAVVVVLAVLISVFLIEETVQFARMEGDDDHYDADLPFDEVLKRATYGDRTLFAAAQAGHVENFVDTLFWIAVPLYLTSQGLEIAAVGVVVGVHSAMYFLQIATGGLADRIGRRPPVVAGMFLAGGGVLGMVLVEGYLPWALLSAISGLGMALLYPNLMTVPGDAAHPSWRAAGMGVYRMWRDAGYGVGAIVIGLSMEFVGVAAAFHVTAILMFLSGGIVYLWMEETHPDFGTHEPPAPATETIRE</sequence>
<feature type="transmembrane region" description="Helical" evidence="7">
    <location>
        <begin position="12"/>
        <end position="31"/>
    </location>
</feature>
<dbReference type="GO" id="GO:0005886">
    <property type="term" value="C:plasma membrane"/>
    <property type="evidence" value="ECO:0007669"/>
    <property type="project" value="UniProtKB-SubCell"/>
</dbReference>
<evidence type="ECO:0000256" key="4">
    <source>
        <dbReference type="ARBA" id="ARBA00022692"/>
    </source>
</evidence>
<dbReference type="RefSeq" id="WP_049989978.1">
    <property type="nucleotide sequence ID" value="NZ_FOIS01000005.1"/>
</dbReference>
<dbReference type="InterPro" id="IPR011701">
    <property type="entry name" value="MFS"/>
</dbReference>
<feature type="transmembrane region" description="Helical" evidence="7">
    <location>
        <begin position="84"/>
        <end position="102"/>
    </location>
</feature>
<evidence type="ECO:0000256" key="6">
    <source>
        <dbReference type="ARBA" id="ARBA00023136"/>
    </source>
</evidence>
<dbReference type="PANTHER" id="PTHR23517">
    <property type="entry name" value="RESISTANCE PROTEIN MDTM, PUTATIVE-RELATED-RELATED"/>
    <property type="match status" value="1"/>
</dbReference>
<keyword evidence="10" id="KW-1185">Reference proteome</keyword>
<dbReference type="OrthoDB" id="155698at2157"/>
<evidence type="ECO:0000259" key="8">
    <source>
        <dbReference type="PROSITE" id="PS50850"/>
    </source>
</evidence>
<feature type="transmembrane region" description="Helical" evidence="7">
    <location>
        <begin position="51"/>
        <end position="72"/>
    </location>
</feature>
<name>A0A1I0QVK7_9EURY</name>